<proteinExistence type="inferred from homology"/>
<comment type="subunit">
    <text evidence="2">Tetramer of two alpha and two beta subunits.</text>
</comment>
<dbReference type="InterPro" id="IPR016149">
    <property type="entry name" value="Casein_kin_II_reg-sub_N"/>
</dbReference>
<dbReference type="InterPro" id="IPR000704">
    <property type="entry name" value="Casein_kinase_II_reg-sub"/>
</dbReference>
<evidence type="ECO:0000256" key="1">
    <source>
        <dbReference type="ARBA" id="ARBA00006941"/>
    </source>
</evidence>
<reference evidence="3 4" key="1">
    <citation type="submission" date="2024-04" db="EMBL/GenBank/DDBJ databases">
        <title>Tritrichomonas musculus Genome.</title>
        <authorList>
            <person name="Alves-Ferreira E."/>
            <person name="Grigg M."/>
            <person name="Lorenzi H."/>
            <person name="Galac M."/>
        </authorList>
    </citation>
    <scope>NUCLEOTIDE SEQUENCE [LARGE SCALE GENOMIC DNA]</scope>
    <source>
        <strain evidence="3 4">EAF2021</strain>
    </source>
</reference>
<dbReference type="Gene3D" id="2.20.25.20">
    <property type="match status" value="1"/>
</dbReference>
<dbReference type="PANTHER" id="PTHR11740">
    <property type="entry name" value="CASEIN KINASE II SUBUNIT BETA"/>
    <property type="match status" value="1"/>
</dbReference>
<dbReference type="SMART" id="SM01085">
    <property type="entry name" value="CK_II_beta"/>
    <property type="match status" value="1"/>
</dbReference>
<comment type="caution">
    <text evidence="3">The sequence shown here is derived from an EMBL/GenBank/DDBJ whole genome shotgun (WGS) entry which is preliminary data.</text>
</comment>
<dbReference type="PANTHER" id="PTHR11740:SF0">
    <property type="entry name" value="CASEIN KINASE II SUBUNIT BETA"/>
    <property type="match status" value="1"/>
</dbReference>
<protein>
    <recommendedName>
        <fullName evidence="2">Casein kinase II subunit beta</fullName>
        <shortName evidence="2">CK II beta</shortName>
    </recommendedName>
</protein>
<name>A0ABR2JCP9_9EUKA</name>
<accession>A0ABR2JCP9</accession>
<dbReference type="PRINTS" id="PR00472">
    <property type="entry name" value="CASNKINASEII"/>
</dbReference>
<evidence type="ECO:0000313" key="4">
    <source>
        <dbReference type="Proteomes" id="UP001470230"/>
    </source>
</evidence>
<organism evidence="3 4">
    <name type="scientific">Tritrichomonas musculus</name>
    <dbReference type="NCBI Taxonomy" id="1915356"/>
    <lineage>
        <taxon>Eukaryota</taxon>
        <taxon>Metamonada</taxon>
        <taxon>Parabasalia</taxon>
        <taxon>Tritrichomonadida</taxon>
        <taxon>Tritrichomonadidae</taxon>
        <taxon>Tritrichomonas</taxon>
    </lineage>
</organism>
<dbReference type="SUPFAM" id="SSF57798">
    <property type="entry name" value="Casein kinase II beta subunit"/>
    <property type="match status" value="1"/>
</dbReference>
<comment type="similarity">
    <text evidence="1 2">Belongs to the casein kinase 2 subunit beta family.</text>
</comment>
<sequence>MSTWLDSFLQKRSSEFFVRVDEDYLQDSFNLFGIKDRMTYFKEATNLLLNDQISQKVSDPKLIKKKAAILYGQIHQRFLSTPDGLEKMYKKYKKSHFPKCPRVYCKGVSCFPYGVTDQLGEHKLMFYCPGCNDVYKIQLPEIDKVDGAYFGPSYVHMLFQKYPDVIPNIKHQTYVPTVFGFRMCKESDVEVTNDDDSDL</sequence>
<keyword evidence="4" id="KW-1185">Reference proteome</keyword>
<dbReference type="Gene3D" id="1.10.1820.10">
    <property type="entry name" value="protein kinase ck2 holoenzyme, chain C, domain 1"/>
    <property type="match status" value="1"/>
</dbReference>
<dbReference type="InterPro" id="IPR035991">
    <property type="entry name" value="Casein_kinase_II_beta-like"/>
</dbReference>
<evidence type="ECO:0000313" key="3">
    <source>
        <dbReference type="EMBL" id="KAK8875459.1"/>
    </source>
</evidence>
<dbReference type="Proteomes" id="UP001470230">
    <property type="component" value="Unassembled WGS sequence"/>
</dbReference>
<dbReference type="Pfam" id="PF01214">
    <property type="entry name" value="CK_II_beta"/>
    <property type="match status" value="1"/>
</dbReference>
<evidence type="ECO:0000256" key="2">
    <source>
        <dbReference type="RuleBase" id="RU361268"/>
    </source>
</evidence>
<dbReference type="EMBL" id="JAPFFF010000012">
    <property type="protein sequence ID" value="KAK8875459.1"/>
    <property type="molecule type" value="Genomic_DNA"/>
</dbReference>
<gene>
    <name evidence="3" type="ORF">M9Y10_005625</name>
</gene>